<dbReference type="Proteomes" id="UP000257109">
    <property type="component" value="Unassembled WGS sequence"/>
</dbReference>
<dbReference type="InterPro" id="IPR053134">
    <property type="entry name" value="RNA-dir_DNA_polymerase"/>
</dbReference>
<keyword evidence="3" id="KW-1185">Reference proteome</keyword>
<dbReference type="Pfam" id="PF00078">
    <property type="entry name" value="RVT_1"/>
    <property type="match status" value="1"/>
</dbReference>
<feature type="non-terminal residue" evidence="2">
    <location>
        <position position="1"/>
    </location>
</feature>
<dbReference type="STRING" id="157652.A0A371GBH7"/>
<feature type="domain" description="Reverse transcriptase" evidence="1">
    <location>
        <begin position="244"/>
        <end position="444"/>
    </location>
</feature>
<dbReference type="SUPFAM" id="SSF56672">
    <property type="entry name" value="DNA/RNA polymerases"/>
    <property type="match status" value="1"/>
</dbReference>
<dbReference type="Gene3D" id="3.10.10.10">
    <property type="entry name" value="HIV Type 1 Reverse Transcriptase, subunit A, domain 1"/>
    <property type="match status" value="1"/>
</dbReference>
<evidence type="ECO:0000313" key="2">
    <source>
        <dbReference type="EMBL" id="RDX87917.1"/>
    </source>
</evidence>
<dbReference type="EMBL" id="QJKJ01006097">
    <property type="protein sequence ID" value="RDX87917.1"/>
    <property type="molecule type" value="Genomic_DNA"/>
</dbReference>
<evidence type="ECO:0000313" key="3">
    <source>
        <dbReference type="Proteomes" id="UP000257109"/>
    </source>
</evidence>
<name>A0A371GBH7_MUCPR</name>
<dbReference type="Gene3D" id="3.30.70.270">
    <property type="match status" value="1"/>
</dbReference>
<accession>A0A371GBH7</accession>
<reference evidence="2" key="1">
    <citation type="submission" date="2018-05" db="EMBL/GenBank/DDBJ databases">
        <title>Draft genome of Mucuna pruriens seed.</title>
        <authorList>
            <person name="Nnadi N.E."/>
            <person name="Vos R."/>
            <person name="Hasami M.H."/>
            <person name="Devisetty U.K."/>
            <person name="Aguiy J.C."/>
        </authorList>
    </citation>
    <scope>NUCLEOTIDE SEQUENCE [LARGE SCALE GENOMIC DNA]</scope>
    <source>
        <strain evidence="2">JCA_2017</strain>
    </source>
</reference>
<gene>
    <name evidence="2" type="primary">pol</name>
    <name evidence="2" type="ORF">CR513_30547</name>
</gene>
<dbReference type="CDD" id="cd01647">
    <property type="entry name" value="RT_LTR"/>
    <property type="match status" value="1"/>
</dbReference>
<dbReference type="PANTHER" id="PTHR24559:SF444">
    <property type="entry name" value="REVERSE TRANSCRIPTASE DOMAIN-CONTAINING PROTEIN"/>
    <property type="match status" value="1"/>
</dbReference>
<sequence length="512" mass="56478">MASTKVQSPMVYGTEKIPGSRHFFGNAYAPAVKSSFLVNTETIPPTSTLPFILFLLCTHNSLRNFVCFGICFIASISRMLISTFRNILSSSSSESGLFAETARVGNGNGTVFFCCNTCESALGLESASADLGNCCDVGCDNAFPLLNVIALAFPFGFGMVCEGPPEMVNCLELAFSIVVVAGMLVSDIVESVVDNLLVVEIDVINEFCIETARVDSKIQPHMLPFSILESPRNSYYPKYHASNNSKFRVSVTITLMSVKYNSRIAIKLKPLLEHLKHAYLGDNQQFPIIIANNLHRDQEEKLLEVLKKHKKAIGWMLADLPGINPSICMHKILLEEDAQPIHIELVDQYKTTFTCPFGTFAYARMSFGLCDALSTFQRCMINIFWDLLKDCMEIFMDDFMVYAESFEACLNNLSKVLRRCIDSNLVLNIEKCHFMVTKGIVLGHLISAKGIEVDKAKIDVISSLPNLASVQEVPYSSSQSRSALGMLMAIAIGLSATILRNYAIATSSVGRD</sequence>
<dbReference type="InterPro" id="IPR000477">
    <property type="entry name" value="RT_dom"/>
</dbReference>
<evidence type="ECO:0000259" key="1">
    <source>
        <dbReference type="Pfam" id="PF00078"/>
    </source>
</evidence>
<proteinExistence type="predicted"/>
<protein>
    <submittedName>
        <fullName evidence="2">Retrovirus-related Pol polyprotein</fullName>
    </submittedName>
</protein>
<dbReference type="AlphaFoldDB" id="A0A371GBH7"/>
<dbReference type="InterPro" id="IPR043128">
    <property type="entry name" value="Rev_trsase/Diguanyl_cyclase"/>
</dbReference>
<dbReference type="PANTHER" id="PTHR24559">
    <property type="entry name" value="TRANSPOSON TY3-I GAG-POL POLYPROTEIN"/>
    <property type="match status" value="1"/>
</dbReference>
<comment type="caution">
    <text evidence="2">The sequence shown here is derived from an EMBL/GenBank/DDBJ whole genome shotgun (WGS) entry which is preliminary data.</text>
</comment>
<dbReference type="InterPro" id="IPR043502">
    <property type="entry name" value="DNA/RNA_pol_sf"/>
</dbReference>
<organism evidence="2 3">
    <name type="scientific">Mucuna pruriens</name>
    <name type="common">Velvet bean</name>
    <name type="synonym">Dolichos pruriens</name>
    <dbReference type="NCBI Taxonomy" id="157652"/>
    <lineage>
        <taxon>Eukaryota</taxon>
        <taxon>Viridiplantae</taxon>
        <taxon>Streptophyta</taxon>
        <taxon>Embryophyta</taxon>
        <taxon>Tracheophyta</taxon>
        <taxon>Spermatophyta</taxon>
        <taxon>Magnoliopsida</taxon>
        <taxon>eudicotyledons</taxon>
        <taxon>Gunneridae</taxon>
        <taxon>Pentapetalae</taxon>
        <taxon>rosids</taxon>
        <taxon>fabids</taxon>
        <taxon>Fabales</taxon>
        <taxon>Fabaceae</taxon>
        <taxon>Papilionoideae</taxon>
        <taxon>50 kb inversion clade</taxon>
        <taxon>NPAAA clade</taxon>
        <taxon>indigoferoid/millettioid clade</taxon>
        <taxon>Phaseoleae</taxon>
        <taxon>Mucuna</taxon>
    </lineage>
</organism>